<keyword evidence="10" id="KW-0732">Signal</keyword>
<feature type="binding site" evidence="8">
    <location>
        <position position="294"/>
    </location>
    <ligand>
        <name>Zn(2+)</name>
        <dbReference type="ChEBI" id="CHEBI:29105"/>
        <label>2</label>
    </ligand>
</feature>
<dbReference type="InterPro" id="IPR017850">
    <property type="entry name" value="Alkaline_phosphatase_core_sf"/>
</dbReference>
<dbReference type="SMART" id="SM00098">
    <property type="entry name" value="alkPPc"/>
    <property type="match status" value="1"/>
</dbReference>
<feature type="signal peptide" evidence="10">
    <location>
        <begin position="1"/>
        <end position="18"/>
    </location>
</feature>
<feature type="binding site" evidence="8">
    <location>
        <position position="293"/>
    </location>
    <ligand>
        <name>Zn(2+)</name>
        <dbReference type="ChEBI" id="CHEBI:29105"/>
        <label>2</label>
    </ligand>
</feature>
<dbReference type="InterPro" id="IPR018299">
    <property type="entry name" value="Alkaline_phosphatase_AS"/>
</dbReference>
<evidence type="ECO:0000313" key="12">
    <source>
        <dbReference type="Proteomes" id="UP000037600"/>
    </source>
</evidence>
<feature type="binding site" evidence="8">
    <location>
        <position position="27"/>
    </location>
    <ligand>
        <name>Mg(2+)</name>
        <dbReference type="ChEBI" id="CHEBI:18420"/>
    </ligand>
</feature>
<dbReference type="GO" id="GO:0046872">
    <property type="term" value="F:metal ion binding"/>
    <property type="evidence" value="ECO:0007669"/>
    <property type="project" value="UniProtKB-KW"/>
</dbReference>
<dbReference type="Gene3D" id="1.10.60.40">
    <property type="match status" value="1"/>
</dbReference>
<keyword evidence="6 8" id="KW-0460">Magnesium</keyword>
<dbReference type="STRING" id="1513271.XM47_06690"/>
<feature type="binding site" evidence="8">
    <location>
        <position position="126"/>
    </location>
    <ligand>
        <name>Mg(2+)</name>
        <dbReference type="ChEBI" id="CHEBI:18420"/>
    </ligand>
</feature>
<name>A0A0J8GSX9_9ALTE</name>
<feature type="binding site" evidence="8">
    <location>
        <position position="246"/>
    </location>
    <ligand>
        <name>Mg(2+)</name>
        <dbReference type="ChEBI" id="CHEBI:18420"/>
    </ligand>
</feature>
<gene>
    <name evidence="11" type="ORF">XM47_06690</name>
</gene>
<feature type="binding site" evidence="8">
    <location>
        <position position="27"/>
    </location>
    <ligand>
        <name>Zn(2+)</name>
        <dbReference type="ChEBI" id="CHEBI:29105"/>
        <label>2</label>
    </ligand>
</feature>
<evidence type="ECO:0000256" key="1">
    <source>
        <dbReference type="ARBA" id="ARBA00005984"/>
    </source>
</evidence>
<dbReference type="PANTHER" id="PTHR11596">
    <property type="entry name" value="ALKALINE PHOSPHATASE"/>
    <property type="match status" value="1"/>
</dbReference>
<keyword evidence="5 8" id="KW-0862">Zinc</keyword>
<dbReference type="Proteomes" id="UP000037600">
    <property type="component" value="Unassembled WGS sequence"/>
</dbReference>
<comment type="caution">
    <text evidence="11">The sequence shown here is derived from an EMBL/GenBank/DDBJ whole genome shotgun (WGS) entry which is preliminary data.</text>
</comment>
<feature type="binding site" evidence="8">
    <location>
        <position position="387"/>
    </location>
    <ligand>
        <name>Zn(2+)</name>
        <dbReference type="ChEBI" id="CHEBI:29105"/>
        <label>2</label>
    </ligand>
</feature>
<evidence type="ECO:0000256" key="10">
    <source>
        <dbReference type="SAM" id="SignalP"/>
    </source>
</evidence>
<dbReference type="InterPro" id="IPR001952">
    <property type="entry name" value="Alkaline_phosphatase"/>
</dbReference>
<feature type="chain" id="PRO_5005298512" description="Alkaline phosphatase" evidence="10">
    <location>
        <begin position="19"/>
        <end position="422"/>
    </location>
</feature>
<feature type="binding site" evidence="8">
    <location>
        <position position="255"/>
    </location>
    <ligand>
        <name>Zn(2+)</name>
        <dbReference type="ChEBI" id="CHEBI:29105"/>
        <label>2</label>
    </ligand>
</feature>
<evidence type="ECO:0000256" key="3">
    <source>
        <dbReference type="ARBA" id="ARBA00022723"/>
    </source>
</evidence>
<evidence type="ECO:0000256" key="9">
    <source>
        <dbReference type="RuleBase" id="RU003946"/>
    </source>
</evidence>
<evidence type="ECO:0000256" key="2">
    <source>
        <dbReference type="ARBA" id="ARBA00022553"/>
    </source>
</evidence>
<evidence type="ECO:0008006" key="13">
    <source>
        <dbReference type="Google" id="ProtNLM"/>
    </source>
</evidence>
<organism evidence="11 12">
    <name type="scientific">Catenovulum maritimum</name>
    <dbReference type="NCBI Taxonomy" id="1513271"/>
    <lineage>
        <taxon>Bacteria</taxon>
        <taxon>Pseudomonadati</taxon>
        <taxon>Pseudomonadota</taxon>
        <taxon>Gammaproteobacteria</taxon>
        <taxon>Alteromonadales</taxon>
        <taxon>Alteromonadaceae</taxon>
        <taxon>Catenovulum</taxon>
    </lineage>
</organism>
<evidence type="ECO:0000313" key="11">
    <source>
        <dbReference type="EMBL" id="KMT65900.1"/>
    </source>
</evidence>
<keyword evidence="4" id="KW-0378">Hydrolase</keyword>
<evidence type="ECO:0000256" key="5">
    <source>
        <dbReference type="ARBA" id="ARBA00022833"/>
    </source>
</evidence>
<comment type="similarity">
    <text evidence="1 9">Belongs to the alkaline phosphatase family.</text>
</comment>
<feature type="active site" description="Phosphoserine intermediate" evidence="7">
    <location>
        <position position="75"/>
    </location>
</feature>
<evidence type="ECO:0000256" key="6">
    <source>
        <dbReference type="ARBA" id="ARBA00022842"/>
    </source>
</evidence>
<comment type="cofactor">
    <cofactor evidence="8">
        <name>Mg(2+)</name>
        <dbReference type="ChEBI" id="CHEBI:18420"/>
    </cofactor>
    <text evidence="8">Binds 1 Mg(2+) ion.</text>
</comment>
<keyword evidence="2" id="KW-0597">Phosphoprotein</keyword>
<sequence length="422" mass="47136">MKACLICLVFFTSFSALSQNIIYMIGDGMGPNYLTAYRYWLQKNPNKQIDQTIFDELWTGMAKTHPDDNTFITDSASAATALNTQVKSYNGAISVTADQTPLTTILEKSKKLNYTNAIVVTSQITHATPAAFYAHQELRKQYPQIADQIVDNKINNQPILDLMLGGGIKDLIRDDRNILAELQQLGYQTQADYAKLDQLNKLPAAGIYFDKGFPSAIDEYPNRLADMTEKALSLLASTNKFFLMVESSQIDWCGHSNDIACALAEMNDFAKAIKIAKHYVDTHPDTQLVITADHETGGLSIGSDGVYKWQTQYIDQTKSSIRVASKALFSAKSLAKTWSKYFQFELEETNLQALTKLQKAGDEKQFKQKLTQYINEKSFTGWTSGGHTAADVPILSYGKHSQLFSGFMDNTEIAKKLDSLLR</sequence>
<dbReference type="Gene3D" id="3.40.720.10">
    <property type="entry name" value="Alkaline Phosphatase, subunit A"/>
    <property type="match status" value="1"/>
</dbReference>
<proteinExistence type="inferred from homology"/>
<accession>A0A0J8GSX9</accession>
<comment type="cofactor">
    <cofactor evidence="8">
        <name>Zn(2+)</name>
        <dbReference type="ChEBI" id="CHEBI:29105"/>
    </cofactor>
    <text evidence="8">Binds 2 Zn(2+) ions.</text>
</comment>
<evidence type="ECO:0000256" key="4">
    <source>
        <dbReference type="ARBA" id="ARBA00022801"/>
    </source>
</evidence>
<dbReference type="PRINTS" id="PR00113">
    <property type="entry name" value="ALKPHPHTASE"/>
</dbReference>
<dbReference type="SUPFAM" id="SSF53649">
    <property type="entry name" value="Alkaline phosphatase-like"/>
    <property type="match status" value="1"/>
</dbReference>
<dbReference type="PROSITE" id="PS00123">
    <property type="entry name" value="ALKALINE_PHOSPHATASE"/>
    <property type="match status" value="1"/>
</dbReference>
<evidence type="ECO:0000256" key="8">
    <source>
        <dbReference type="PIRSR" id="PIRSR601952-2"/>
    </source>
</evidence>
<protein>
    <recommendedName>
        <fullName evidence="13">Alkaline phosphatase</fullName>
    </recommendedName>
</protein>
<dbReference type="GO" id="GO:0004035">
    <property type="term" value="F:alkaline phosphatase activity"/>
    <property type="evidence" value="ECO:0007669"/>
    <property type="project" value="TreeGrafter"/>
</dbReference>
<keyword evidence="12" id="KW-1185">Reference proteome</keyword>
<dbReference type="PANTHER" id="PTHR11596:SF5">
    <property type="entry name" value="ALKALINE PHOSPHATASE"/>
    <property type="match status" value="1"/>
</dbReference>
<dbReference type="PATRIC" id="fig|1513271.3.peg.1373"/>
<dbReference type="CDD" id="cd16012">
    <property type="entry name" value="ALP"/>
    <property type="match status" value="1"/>
</dbReference>
<feature type="binding site" evidence="8">
    <location>
        <position position="251"/>
    </location>
    <ligand>
        <name>Zn(2+)</name>
        <dbReference type="ChEBI" id="CHEBI:29105"/>
        <label>2</label>
    </ligand>
</feature>
<reference evidence="11 12" key="1">
    <citation type="submission" date="2015-04" db="EMBL/GenBank/DDBJ databases">
        <title>Draft Genome Sequence of the Novel Agar-Digesting Marine Bacterium Q1.</title>
        <authorList>
            <person name="Li Y."/>
            <person name="Li D."/>
            <person name="Chen G."/>
            <person name="Du Z."/>
        </authorList>
    </citation>
    <scope>NUCLEOTIDE SEQUENCE [LARGE SCALE GENOMIC DNA]</scope>
    <source>
        <strain evidence="11 12">Q1</strain>
    </source>
</reference>
<dbReference type="EMBL" id="LAZL01000008">
    <property type="protein sequence ID" value="KMT65900.1"/>
    <property type="molecule type" value="Genomic_DNA"/>
</dbReference>
<evidence type="ECO:0000256" key="7">
    <source>
        <dbReference type="PIRSR" id="PIRSR601952-1"/>
    </source>
</evidence>
<dbReference type="Pfam" id="PF00245">
    <property type="entry name" value="Alk_phosphatase"/>
    <property type="match status" value="1"/>
</dbReference>
<dbReference type="AlphaFoldDB" id="A0A0J8GSX9"/>
<feature type="binding site" evidence="8">
    <location>
        <position position="128"/>
    </location>
    <ligand>
        <name>Mg(2+)</name>
        <dbReference type="ChEBI" id="CHEBI:18420"/>
    </ligand>
</feature>
<keyword evidence="3 8" id="KW-0479">Metal-binding</keyword>